<dbReference type="Proteomes" id="UP000026960">
    <property type="component" value="Chromosome 10"/>
</dbReference>
<reference evidence="1" key="2">
    <citation type="submission" date="2015-03" db="UniProtKB">
        <authorList>
            <consortium name="EnsemblPlants"/>
        </authorList>
    </citation>
    <scope>IDENTIFICATION</scope>
</reference>
<name>A0A0D3HBC6_9ORYZ</name>
<dbReference type="HOGENOM" id="CLU_017945_2_1_1"/>
<accession>A0A0D3HBC6</accession>
<dbReference type="EnsemblPlants" id="OBART10G02900.1">
    <property type="protein sequence ID" value="OBART10G02900.1"/>
    <property type="gene ID" value="OBART10G02900"/>
</dbReference>
<dbReference type="STRING" id="65489.A0A0D3HBC6"/>
<dbReference type="eggNOG" id="ENOG502R5KF">
    <property type="taxonomic scope" value="Eukaryota"/>
</dbReference>
<sequence>MAATSAPPVELLYRFAAVCRTWRSLLTDPAFLRRYREFHGLPHLIGYVHDGADGRDLVVARFVTTADTTFRPRVPEKGVDLHVLDSRHGRVIFRRIGKGWLDESSLIIWDPVADHHQEVPLPEAFAQEEFNLTATVLCDALGCDHLDCHGGPFRVVFVGVRDEEGASATSAFNYTSSSGSWTASPAAAAAVADEDDWGFRMPAPSILVGGDHALLQEPWEDSPETRGTVLMPAADGRLSFAAMYGDMTISFWETEVSADGAVDWVHTQNALVSIPLPGVLIGAAASLLFVRTEDGGIVSVQVGNGRFQMLPQPAPQRQQISALIPFMSFCTP</sequence>
<dbReference type="PANTHER" id="PTHR32133">
    <property type="entry name" value="OS07G0120400 PROTEIN"/>
    <property type="match status" value="1"/>
</dbReference>
<keyword evidence="2" id="KW-1185">Reference proteome</keyword>
<evidence type="ECO:0000313" key="2">
    <source>
        <dbReference type="Proteomes" id="UP000026960"/>
    </source>
</evidence>
<evidence type="ECO:0000313" key="1">
    <source>
        <dbReference type="EnsemblPlants" id="OBART10G02900.1"/>
    </source>
</evidence>
<evidence type="ECO:0008006" key="3">
    <source>
        <dbReference type="Google" id="ProtNLM"/>
    </source>
</evidence>
<dbReference type="PANTHER" id="PTHR32133:SF366">
    <property type="entry name" value="OS07G0122900 PROTEIN"/>
    <property type="match status" value="1"/>
</dbReference>
<organism evidence="1">
    <name type="scientific">Oryza barthii</name>
    <dbReference type="NCBI Taxonomy" id="65489"/>
    <lineage>
        <taxon>Eukaryota</taxon>
        <taxon>Viridiplantae</taxon>
        <taxon>Streptophyta</taxon>
        <taxon>Embryophyta</taxon>
        <taxon>Tracheophyta</taxon>
        <taxon>Spermatophyta</taxon>
        <taxon>Magnoliopsida</taxon>
        <taxon>Liliopsida</taxon>
        <taxon>Poales</taxon>
        <taxon>Poaceae</taxon>
        <taxon>BOP clade</taxon>
        <taxon>Oryzoideae</taxon>
        <taxon>Oryzeae</taxon>
        <taxon>Oryzinae</taxon>
        <taxon>Oryza</taxon>
    </lineage>
</organism>
<dbReference type="PaxDb" id="65489-OBART10G02900.1"/>
<dbReference type="SUPFAM" id="SSF81383">
    <property type="entry name" value="F-box domain"/>
    <property type="match status" value="1"/>
</dbReference>
<protein>
    <recommendedName>
        <fullName evidence="3">F-box domain-containing protein</fullName>
    </recommendedName>
</protein>
<dbReference type="InterPro" id="IPR036047">
    <property type="entry name" value="F-box-like_dom_sf"/>
</dbReference>
<reference evidence="1" key="1">
    <citation type="journal article" date="2009" name="Rice">
        <title>De Novo Next Generation Sequencing of Plant Genomes.</title>
        <authorList>
            <person name="Rounsley S."/>
            <person name="Marri P.R."/>
            <person name="Yu Y."/>
            <person name="He R."/>
            <person name="Sisneros N."/>
            <person name="Goicoechea J.L."/>
            <person name="Lee S.J."/>
            <person name="Angelova A."/>
            <person name="Kudrna D."/>
            <person name="Luo M."/>
            <person name="Affourtit J."/>
            <person name="Desany B."/>
            <person name="Knight J."/>
            <person name="Niazi F."/>
            <person name="Egholm M."/>
            <person name="Wing R.A."/>
        </authorList>
    </citation>
    <scope>NUCLEOTIDE SEQUENCE [LARGE SCALE GENOMIC DNA]</scope>
    <source>
        <strain evidence="1">cv. IRGC 105608</strain>
    </source>
</reference>
<dbReference type="Gramene" id="OBART10G02900.1">
    <property type="protein sequence ID" value="OBART10G02900.1"/>
    <property type="gene ID" value="OBART10G02900"/>
</dbReference>
<dbReference type="AlphaFoldDB" id="A0A0D3HBC6"/>
<proteinExistence type="predicted"/>